<dbReference type="Gene3D" id="2.40.330.10">
    <property type="entry name" value="DNA-binding pseudobarrel domain"/>
    <property type="match status" value="1"/>
</dbReference>
<comment type="caution">
    <text evidence="6">The sequence shown here is derived from an EMBL/GenBank/DDBJ whole genome shotgun (WGS) entry which is preliminary data.</text>
</comment>
<evidence type="ECO:0000256" key="2">
    <source>
        <dbReference type="ARBA" id="ARBA00023015"/>
    </source>
</evidence>
<keyword evidence="4" id="KW-0804">Transcription</keyword>
<protein>
    <recommendedName>
        <fullName evidence="8">TF-B3 domain-containing protein</fullName>
    </recommendedName>
</protein>
<evidence type="ECO:0000256" key="1">
    <source>
        <dbReference type="ARBA" id="ARBA00004123"/>
    </source>
</evidence>
<dbReference type="GO" id="GO:0003677">
    <property type="term" value="F:DNA binding"/>
    <property type="evidence" value="ECO:0007669"/>
    <property type="project" value="UniProtKB-KW"/>
</dbReference>
<keyword evidence="2" id="KW-0805">Transcription regulation</keyword>
<sequence>MALVSTQKLPKYSTSTRGKLTLPQHVVGKILMLFPPALRNAGKAELIMFLEGPNEGSRPFVVTASIQKLRKNGGNGVRVVLLESGWMPIVRELQLEKGDTVNIFLLNNMAWTYLIAVERAPDADRIDEVDAMDEDVVPEEAPRRMIFDLNEPAPLDMDLNQPNQQGRMMFDLNELAHPDMEINRNDED</sequence>
<evidence type="ECO:0000313" key="7">
    <source>
        <dbReference type="Proteomes" id="UP001054252"/>
    </source>
</evidence>
<evidence type="ECO:0000256" key="3">
    <source>
        <dbReference type="ARBA" id="ARBA00023125"/>
    </source>
</evidence>
<gene>
    <name evidence="6" type="ORF">SLEP1_g35464</name>
</gene>
<proteinExistence type="predicted"/>
<reference evidence="6 7" key="1">
    <citation type="journal article" date="2021" name="Commun. Biol.">
        <title>The genome of Shorea leprosula (Dipterocarpaceae) highlights the ecological relevance of drought in aseasonal tropical rainforests.</title>
        <authorList>
            <person name="Ng K.K.S."/>
            <person name="Kobayashi M.J."/>
            <person name="Fawcett J.A."/>
            <person name="Hatakeyama M."/>
            <person name="Paape T."/>
            <person name="Ng C.H."/>
            <person name="Ang C.C."/>
            <person name="Tnah L.H."/>
            <person name="Lee C.T."/>
            <person name="Nishiyama T."/>
            <person name="Sese J."/>
            <person name="O'Brien M.J."/>
            <person name="Copetti D."/>
            <person name="Mohd Noor M.I."/>
            <person name="Ong R.C."/>
            <person name="Putra M."/>
            <person name="Sireger I.Z."/>
            <person name="Indrioko S."/>
            <person name="Kosugi Y."/>
            <person name="Izuno A."/>
            <person name="Isagi Y."/>
            <person name="Lee S.L."/>
            <person name="Shimizu K.K."/>
        </authorList>
    </citation>
    <scope>NUCLEOTIDE SEQUENCE [LARGE SCALE GENOMIC DNA]</scope>
    <source>
        <strain evidence="6">214</strain>
    </source>
</reference>
<evidence type="ECO:0000256" key="5">
    <source>
        <dbReference type="ARBA" id="ARBA00023242"/>
    </source>
</evidence>
<comment type="subcellular location">
    <subcellularLocation>
        <location evidence="1">Nucleus</location>
    </subcellularLocation>
</comment>
<organism evidence="6 7">
    <name type="scientific">Rubroshorea leprosula</name>
    <dbReference type="NCBI Taxonomy" id="152421"/>
    <lineage>
        <taxon>Eukaryota</taxon>
        <taxon>Viridiplantae</taxon>
        <taxon>Streptophyta</taxon>
        <taxon>Embryophyta</taxon>
        <taxon>Tracheophyta</taxon>
        <taxon>Spermatophyta</taxon>
        <taxon>Magnoliopsida</taxon>
        <taxon>eudicotyledons</taxon>
        <taxon>Gunneridae</taxon>
        <taxon>Pentapetalae</taxon>
        <taxon>rosids</taxon>
        <taxon>malvids</taxon>
        <taxon>Malvales</taxon>
        <taxon>Dipterocarpaceae</taxon>
        <taxon>Rubroshorea</taxon>
    </lineage>
</organism>
<evidence type="ECO:0000313" key="6">
    <source>
        <dbReference type="EMBL" id="GKV26111.1"/>
    </source>
</evidence>
<accession>A0AAV5KNS3</accession>
<evidence type="ECO:0008006" key="8">
    <source>
        <dbReference type="Google" id="ProtNLM"/>
    </source>
</evidence>
<dbReference type="GO" id="GO:0005634">
    <property type="term" value="C:nucleus"/>
    <property type="evidence" value="ECO:0007669"/>
    <property type="project" value="UniProtKB-SubCell"/>
</dbReference>
<keyword evidence="7" id="KW-1185">Reference proteome</keyword>
<dbReference type="AlphaFoldDB" id="A0AAV5KNS3"/>
<dbReference type="InterPro" id="IPR015300">
    <property type="entry name" value="DNA-bd_pseudobarrel_sf"/>
</dbReference>
<dbReference type="Proteomes" id="UP001054252">
    <property type="component" value="Unassembled WGS sequence"/>
</dbReference>
<dbReference type="EMBL" id="BPVZ01000071">
    <property type="protein sequence ID" value="GKV26111.1"/>
    <property type="molecule type" value="Genomic_DNA"/>
</dbReference>
<keyword evidence="5" id="KW-0539">Nucleus</keyword>
<name>A0AAV5KNS3_9ROSI</name>
<evidence type="ECO:0000256" key="4">
    <source>
        <dbReference type="ARBA" id="ARBA00023163"/>
    </source>
</evidence>
<dbReference type="SUPFAM" id="SSF101936">
    <property type="entry name" value="DNA-binding pseudobarrel domain"/>
    <property type="match status" value="1"/>
</dbReference>
<keyword evidence="3" id="KW-0238">DNA-binding</keyword>